<feature type="compositionally biased region" description="Basic and acidic residues" evidence="1">
    <location>
        <begin position="7"/>
        <end position="22"/>
    </location>
</feature>
<feature type="compositionally biased region" description="Polar residues" evidence="1">
    <location>
        <begin position="182"/>
        <end position="200"/>
    </location>
</feature>
<proteinExistence type="predicted"/>
<feature type="compositionally biased region" description="Polar residues" evidence="1">
    <location>
        <begin position="62"/>
        <end position="117"/>
    </location>
</feature>
<dbReference type="Proteomes" id="UP000703661">
    <property type="component" value="Unassembled WGS sequence"/>
</dbReference>
<feature type="compositionally biased region" description="Polar residues" evidence="1">
    <location>
        <begin position="143"/>
        <end position="157"/>
    </location>
</feature>
<keyword evidence="3" id="KW-1185">Reference proteome</keyword>
<gene>
    <name evidence="2" type="ORF">BGZ80_003626</name>
</gene>
<name>A0A9P6SWU3_9FUNG</name>
<dbReference type="EMBL" id="JAAAID010001974">
    <property type="protein sequence ID" value="KAG0008275.1"/>
    <property type="molecule type" value="Genomic_DNA"/>
</dbReference>
<organism evidence="2 3">
    <name type="scientific">Entomortierella chlamydospora</name>
    <dbReference type="NCBI Taxonomy" id="101097"/>
    <lineage>
        <taxon>Eukaryota</taxon>
        <taxon>Fungi</taxon>
        <taxon>Fungi incertae sedis</taxon>
        <taxon>Mucoromycota</taxon>
        <taxon>Mortierellomycotina</taxon>
        <taxon>Mortierellomycetes</taxon>
        <taxon>Mortierellales</taxon>
        <taxon>Mortierellaceae</taxon>
        <taxon>Entomortierella</taxon>
    </lineage>
</organism>
<feature type="region of interest" description="Disordered" evidence="1">
    <location>
        <begin position="1"/>
        <end position="117"/>
    </location>
</feature>
<sequence>MARMTMRTREAPMDWEREHDRNLPNIFSTPQPLESEKASGPPAQRSSPFGSSSNDRGHLSKESSFTFQDNQKPFGQDSQVLGSKQGSFGFSRENSLSRPQSPSGAQGTISSGLPSNVSSRSIIPAFSSTKQLHEEKRTLLATNGSSASSFDMDSLKNNVLDHDNQLRSRPRSASRREMSGPLLNSNRNRSGLQYRSNTAPSSFWSDDDEVDDQDSNGVYDADEEEHQDIRHRHKLTNVMVRYFYHSQEALAKTGRRPHRKALKTREVTHYVGSRVNLVHRPTLRLQEESGQRM</sequence>
<feature type="compositionally biased region" description="Polar residues" evidence="1">
    <location>
        <begin position="44"/>
        <end position="54"/>
    </location>
</feature>
<protein>
    <submittedName>
        <fullName evidence="2">Uncharacterized protein</fullName>
    </submittedName>
</protein>
<evidence type="ECO:0000256" key="1">
    <source>
        <dbReference type="SAM" id="MobiDB-lite"/>
    </source>
</evidence>
<feature type="compositionally biased region" description="Acidic residues" evidence="1">
    <location>
        <begin position="205"/>
        <end position="226"/>
    </location>
</feature>
<comment type="caution">
    <text evidence="2">The sequence shown here is derived from an EMBL/GenBank/DDBJ whole genome shotgun (WGS) entry which is preliminary data.</text>
</comment>
<reference evidence="2" key="1">
    <citation type="journal article" date="2020" name="Fungal Divers.">
        <title>Resolving the Mortierellaceae phylogeny through synthesis of multi-gene phylogenetics and phylogenomics.</title>
        <authorList>
            <person name="Vandepol N."/>
            <person name="Liber J."/>
            <person name="Desiro A."/>
            <person name="Na H."/>
            <person name="Kennedy M."/>
            <person name="Barry K."/>
            <person name="Grigoriev I.V."/>
            <person name="Miller A.N."/>
            <person name="O'Donnell K."/>
            <person name="Stajich J.E."/>
            <person name="Bonito G."/>
        </authorList>
    </citation>
    <scope>NUCLEOTIDE SEQUENCE</scope>
    <source>
        <strain evidence="2">NRRL 2769</strain>
    </source>
</reference>
<accession>A0A9P6SWU3</accession>
<feature type="region of interest" description="Disordered" evidence="1">
    <location>
        <begin position="143"/>
        <end position="226"/>
    </location>
</feature>
<evidence type="ECO:0000313" key="3">
    <source>
        <dbReference type="Proteomes" id="UP000703661"/>
    </source>
</evidence>
<dbReference type="AlphaFoldDB" id="A0A9P6SWU3"/>
<evidence type="ECO:0000313" key="2">
    <source>
        <dbReference type="EMBL" id="KAG0008275.1"/>
    </source>
</evidence>